<dbReference type="OrthoDB" id="287027at2"/>
<comment type="caution">
    <text evidence="1">The sequence shown here is derived from an EMBL/GenBank/DDBJ whole genome shotgun (WGS) entry which is preliminary data.</text>
</comment>
<dbReference type="AlphaFoldDB" id="A0A5C5XF53"/>
<protein>
    <recommendedName>
        <fullName evidence="3">DUF1858 domain-containing protein</fullName>
    </recommendedName>
</protein>
<organism evidence="1 2">
    <name type="scientific">Rubinisphaera italica</name>
    <dbReference type="NCBI Taxonomy" id="2527969"/>
    <lineage>
        <taxon>Bacteria</taxon>
        <taxon>Pseudomonadati</taxon>
        <taxon>Planctomycetota</taxon>
        <taxon>Planctomycetia</taxon>
        <taxon>Planctomycetales</taxon>
        <taxon>Planctomycetaceae</taxon>
        <taxon>Rubinisphaera</taxon>
    </lineage>
</organism>
<evidence type="ECO:0000313" key="2">
    <source>
        <dbReference type="Proteomes" id="UP000316095"/>
    </source>
</evidence>
<reference evidence="1 2" key="1">
    <citation type="submission" date="2019-02" db="EMBL/GenBank/DDBJ databases">
        <title>Deep-cultivation of Planctomycetes and their phenomic and genomic characterization uncovers novel biology.</title>
        <authorList>
            <person name="Wiegand S."/>
            <person name="Jogler M."/>
            <person name="Boedeker C."/>
            <person name="Pinto D."/>
            <person name="Vollmers J."/>
            <person name="Rivas-Marin E."/>
            <person name="Kohn T."/>
            <person name="Peeters S.H."/>
            <person name="Heuer A."/>
            <person name="Rast P."/>
            <person name="Oberbeckmann S."/>
            <person name="Bunk B."/>
            <person name="Jeske O."/>
            <person name="Meyerdierks A."/>
            <person name="Storesund J.E."/>
            <person name="Kallscheuer N."/>
            <person name="Luecker S."/>
            <person name="Lage O.M."/>
            <person name="Pohl T."/>
            <person name="Merkel B.J."/>
            <person name="Hornburger P."/>
            <person name="Mueller R.-W."/>
            <person name="Bruemmer F."/>
            <person name="Labrenz M."/>
            <person name="Spormann A.M."/>
            <person name="Op Den Camp H."/>
            <person name="Overmann J."/>
            <person name="Amann R."/>
            <person name="Jetten M.S.M."/>
            <person name="Mascher T."/>
            <person name="Medema M.H."/>
            <person name="Devos D.P."/>
            <person name="Kaster A.-K."/>
            <person name="Ovreas L."/>
            <person name="Rohde M."/>
            <person name="Galperin M.Y."/>
            <person name="Jogler C."/>
        </authorList>
    </citation>
    <scope>NUCLEOTIDE SEQUENCE [LARGE SCALE GENOMIC DNA]</scope>
    <source>
        <strain evidence="1 2">Pan54</strain>
    </source>
</reference>
<gene>
    <name evidence="1" type="ORF">Pan54_21600</name>
</gene>
<dbReference type="EMBL" id="SJPG01000001">
    <property type="protein sequence ID" value="TWT61424.1"/>
    <property type="molecule type" value="Genomic_DNA"/>
</dbReference>
<keyword evidence="2" id="KW-1185">Reference proteome</keyword>
<proteinExistence type="predicted"/>
<dbReference type="Proteomes" id="UP000316095">
    <property type="component" value="Unassembled WGS sequence"/>
</dbReference>
<evidence type="ECO:0000313" key="1">
    <source>
        <dbReference type="EMBL" id="TWT61424.1"/>
    </source>
</evidence>
<sequence>MTDCSLESSIPDWIIDHPETIPIFKEMGIDSSCGGKSLEYLCLLQDLDKQFVFSKLVDAIKSTC</sequence>
<evidence type="ECO:0008006" key="3">
    <source>
        <dbReference type="Google" id="ProtNLM"/>
    </source>
</evidence>
<name>A0A5C5XF53_9PLAN</name>
<dbReference type="RefSeq" id="WP_146503418.1">
    <property type="nucleotide sequence ID" value="NZ_SJPG01000001.1"/>
</dbReference>
<accession>A0A5C5XF53</accession>